<evidence type="ECO:0000256" key="2">
    <source>
        <dbReference type="ARBA" id="ARBA00022475"/>
    </source>
</evidence>
<evidence type="ECO:0000256" key="7">
    <source>
        <dbReference type="SAM" id="Phobius"/>
    </source>
</evidence>
<feature type="transmembrane region" description="Helical" evidence="7">
    <location>
        <begin position="6"/>
        <end position="39"/>
    </location>
</feature>
<dbReference type="PANTHER" id="PTHR33362:SF5">
    <property type="entry name" value="C4-DICARBOXYLATE TRAP TRANSPORTER LARGE PERMEASE PROTEIN DCTM"/>
    <property type="match status" value="1"/>
</dbReference>
<organism evidence="9">
    <name type="scientific">marine sediment metagenome</name>
    <dbReference type="NCBI Taxonomy" id="412755"/>
    <lineage>
        <taxon>unclassified sequences</taxon>
        <taxon>metagenomes</taxon>
        <taxon>ecological metagenomes</taxon>
    </lineage>
</organism>
<keyword evidence="3" id="KW-0997">Cell inner membrane</keyword>
<dbReference type="GO" id="GO:0022857">
    <property type="term" value="F:transmembrane transporter activity"/>
    <property type="evidence" value="ECO:0007669"/>
    <property type="project" value="TreeGrafter"/>
</dbReference>
<comment type="subcellular location">
    <subcellularLocation>
        <location evidence="1">Cell inner membrane</location>
        <topology evidence="1">Multi-pass membrane protein</topology>
    </subcellularLocation>
</comment>
<dbReference type="EMBL" id="LAZR01011168">
    <property type="protein sequence ID" value="KKM63057.1"/>
    <property type="molecule type" value="Genomic_DNA"/>
</dbReference>
<feature type="transmembrane region" description="Helical" evidence="7">
    <location>
        <begin position="320"/>
        <end position="350"/>
    </location>
</feature>
<name>A0A0F9M1B5_9ZZZZ</name>
<evidence type="ECO:0000313" key="9">
    <source>
        <dbReference type="EMBL" id="KKM63057.1"/>
    </source>
</evidence>
<feature type="transmembrane region" description="Helical" evidence="7">
    <location>
        <begin position="284"/>
        <end position="308"/>
    </location>
</feature>
<feature type="domain" description="TRAP C4-dicarboxylate transport system permease DctM subunit" evidence="8">
    <location>
        <begin position="12"/>
        <end position="423"/>
    </location>
</feature>
<feature type="transmembrane region" description="Helical" evidence="7">
    <location>
        <begin position="174"/>
        <end position="200"/>
    </location>
</feature>
<keyword evidence="5 7" id="KW-1133">Transmembrane helix</keyword>
<keyword evidence="4 7" id="KW-0812">Transmembrane</keyword>
<dbReference type="GO" id="GO:0005886">
    <property type="term" value="C:plasma membrane"/>
    <property type="evidence" value="ECO:0007669"/>
    <property type="project" value="UniProtKB-SubCell"/>
</dbReference>
<comment type="caution">
    <text evidence="9">The sequence shown here is derived from an EMBL/GenBank/DDBJ whole genome shotgun (WGS) entry which is preliminary data.</text>
</comment>
<evidence type="ECO:0000256" key="1">
    <source>
        <dbReference type="ARBA" id="ARBA00004429"/>
    </source>
</evidence>
<accession>A0A0F9M1B5</accession>
<protein>
    <recommendedName>
        <fullName evidence="8">TRAP C4-dicarboxylate transport system permease DctM subunit domain-containing protein</fullName>
    </recommendedName>
</protein>
<dbReference type="InterPro" id="IPR010656">
    <property type="entry name" value="DctM"/>
</dbReference>
<dbReference type="InterPro" id="IPR004681">
    <property type="entry name" value="TRAP_DctM"/>
</dbReference>
<feature type="transmembrane region" description="Helical" evidence="7">
    <location>
        <begin position="100"/>
        <end position="129"/>
    </location>
</feature>
<feature type="transmembrane region" description="Helical" evidence="7">
    <location>
        <begin position="221"/>
        <end position="239"/>
    </location>
</feature>
<evidence type="ECO:0000256" key="5">
    <source>
        <dbReference type="ARBA" id="ARBA00022989"/>
    </source>
</evidence>
<feature type="transmembrane region" description="Helical" evidence="7">
    <location>
        <begin position="60"/>
        <end position="80"/>
    </location>
</feature>
<feature type="transmembrane region" description="Helical" evidence="7">
    <location>
        <begin position="141"/>
        <end position="168"/>
    </location>
</feature>
<feature type="transmembrane region" description="Helical" evidence="7">
    <location>
        <begin position="407"/>
        <end position="428"/>
    </location>
</feature>
<evidence type="ECO:0000256" key="6">
    <source>
        <dbReference type="ARBA" id="ARBA00023136"/>
    </source>
</evidence>
<evidence type="ECO:0000256" key="3">
    <source>
        <dbReference type="ARBA" id="ARBA00022519"/>
    </source>
</evidence>
<sequence>MEPYLVGVLAFFFLFVLIILGVHIGIALFIVGSVGIIFVAGLSPALGILEVRPLDLLRSYTFAVVPLFILMGHFAFMTGITKDLFSAAHHWVGHMPGGLAIATCLACAGFAACSGSSIASAATMGKVALPEMERYKYKIELALGTIAAGGTLAMMIPPSIGIVVYGIFTGTSIGRMLIAGIIPGIIEAISYILIIVFMCWHNPEIAPPGPRFSWRSRISSLKRIWLASLAVIIVLGGIYGGVFTATEAGGIGAFMLFVIGILLRKINLRSFIDSLKQTANTSGMIFLTILGALVFAMFMALTRLPVIISEKLLALPVSPMVILIGILVMYIILGMFIDAIGMWAITLPVIFPYTEAVGINPIWFGILVMRTAEIGLISPPFGLNLFVLKGVAPDVPIERVIRGVLPFLFTDLFVLGLFVTFPGIVTYLPDLMAAF</sequence>
<feature type="transmembrane region" description="Helical" evidence="7">
    <location>
        <begin position="362"/>
        <end position="387"/>
    </location>
</feature>
<evidence type="ECO:0000256" key="4">
    <source>
        <dbReference type="ARBA" id="ARBA00022692"/>
    </source>
</evidence>
<dbReference type="PANTHER" id="PTHR33362">
    <property type="entry name" value="SIALIC ACID TRAP TRANSPORTER PERMEASE PROTEIN SIAT-RELATED"/>
    <property type="match status" value="1"/>
</dbReference>
<dbReference type="PIRSF" id="PIRSF006066">
    <property type="entry name" value="HI0050"/>
    <property type="match status" value="1"/>
</dbReference>
<proteinExistence type="predicted"/>
<dbReference type="NCBIfam" id="TIGR00786">
    <property type="entry name" value="dctM"/>
    <property type="match status" value="1"/>
</dbReference>
<reference evidence="9" key="1">
    <citation type="journal article" date="2015" name="Nature">
        <title>Complex archaea that bridge the gap between prokaryotes and eukaryotes.</title>
        <authorList>
            <person name="Spang A."/>
            <person name="Saw J.H."/>
            <person name="Jorgensen S.L."/>
            <person name="Zaremba-Niedzwiedzka K."/>
            <person name="Martijn J."/>
            <person name="Lind A.E."/>
            <person name="van Eijk R."/>
            <person name="Schleper C."/>
            <person name="Guy L."/>
            <person name="Ettema T.J."/>
        </authorList>
    </citation>
    <scope>NUCLEOTIDE SEQUENCE</scope>
</reference>
<dbReference type="Pfam" id="PF06808">
    <property type="entry name" value="DctM"/>
    <property type="match status" value="1"/>
</dbReference>
<dbReference type="AlphaFoldDB" id="A0A0F9M1B5"/>
<keyword evidence="2" id="KW-1003">Cell membrane</keyword>
<feature type="transmembrane region" description="Helical" evidence="7">
    <location>
        <begin position="245"/>
        <end position="263"/>
    </location>
</feature>
<evidence type="ECO:0000259" key="8">
    <source>
        <dbReference type="Pfam" id="PF06808"/>
    </source>
</evidence>
<keyword evidence="6 7" id="KW-0472">Membrane</keyword>
<gene>
    <name evidence="9" type="ORF">LCGC14_1515360</name>
</gene>